<dbReference type="AlphaFoldDB" id="A0AAV5MSF8"/>
<sequence>MLEGDMLVDTNYMSTSGYEIGSRSSRVWASQAQQQEHYSGPLLNETMEEFSGKLSLNTLRTVFWERDKARRTSCEDDF</sequence>
<protein>
    <submittedName>
        <fullName evidence="1">Uncharacterized protein</fullName>
    </submittedName>
</protein>
<accession>A0AAV5MSF8</accession>
<dbReference type="Proteomes" id="UP001054252">
    <property type="component" value="Unassembled WGS sequence"/>
</dbReference>
<evidence type="ECO:0000313" key="1">
    <source>
        <dbReference type="EMBL" id="GKV52933.1"/>
    </source>
</evidence>
<gene>
    <name evidence="1" type="ORF">SLEP1_g59483</name>
</gene>
<evidence type="ECO:0000313" key="2">
    <source>
        <dbReference type="Proteomes" id="UP001054252"/>
    </source>
</evidence>
<reference evidence="1 2" key="1">
    <citation type="journal article" date="2021" name="Commun. Biol.">
        <title>The genome of Shorea leprosula (Dipterocarpaceae) highlights the ecological relevance of drought in aseasonal tropical rainforests.</title>
        <authorList>
            <person name="Ng K.K.S."/>
            <person name="Kobayashi M.J."/>
            <person name="Fawcett J.A."/>
            <person name="Hatakeyama M."/>
            <person name="Paape T."/>
            <person name="Ng C.H."/>
            <person name="Ang C.C."/>
            <person name="Tnah L.H."/>
            <person name="Lee C.T."/>
            <person name="Nishiyama T."/>
            <person name="Sese J."/>
            <person name="O'Brien M.J."/>
            <person name="Copetti D."/>
            <person name="Mohd Noor M.I."/>
            <person name="Ong R.C."/>
            <person name="Putra M."/>
            <person name="Sireger I.Z."/>
            <person name="Indrioko S."/>
            <person name="Kosugi Y."/>
            <person name="Izuno A."/>
            <person name="Isagi Y."/>
            <person name="Lee S.L."/>
            <person name="Shimizu K.K."/>
        </authorList>
    </citation>
    <scope>NUCLEOTIDE SEQUENCE [LARGE SCALE GENOMIC DNA]</scope>
    <source>
        <strain evidence="1">214</strain>
    </source>
</reference>
<keyword evidence="2" id="KW-1185">Reference proteome</keyword>
<organism evidence="1 2">
    <name type="scientific">Rubroshorea leprosula</name>
    <dbReference type="NCBI Taxonomy" id="152421"/>
    <lineage>
        <taxon>Eukaryota</taxon>
        <taxon>Viridiplantae</taxon>
        <taxon>Streptophyta</taxon>
        <taxon>Embryophyta</taxon>
        <taxon>Tracheophyta</taxon>
        <taxon>Spermatophyta</taxon>
        <taxon>Magnoliopsida</taxon>
        <taxon>eudicotyledons</taxon>
        <taxon>Gunneridae</taxon>
        <taxon>Pentapetalae</taxon>
        <taxon>rosids</taxon>
        <taxon>malvids</taxon>
        <taxon>Malvales</taxon>
        <taxon>Dipterocarpaceae</taxon>
        <taxon>Rubroshorea</taxon>
    </lineage>
</organism>
<name>A0AAV5MSF8_9ROSI</name>
<comment type="caution">
    <text evidence="1">The sequence shown here is derived from an EMBL/GenBank/DDBJ whole genome shotgun (WGS) entry which is preliminary data.</text>
</comment>
<proteinExistence type="predicted"/>
<dbReference type="EMBL" id="BPVZ01000947">
    <property type="protein sequence ID" value="GKV52933.1"/>
    <property type="molecule type" value="Genomic_DNA"/>
</dbReference>